<comment type="caution">
    <text evidence="1">The sequence shown here is derived from an EMBL/GenBank/DDBJ whole genome shotgun (WGS) entry which is preliminary data.</text>
</comment>
<evidence type="ECO:0000313" key="2">
    <source>
        <dbReference type="Proteomes" id="UP000789366"/>
    </source>
</evidence>
<dbReference type="Proteomes" id="UP000789366">
    <property type="component" value="Unassembled WGS sequence"/>
</dbReference>
<sequence length="63" mass="7370">MQFREMPRARIEDIETLHLFAHVVLDICHSTDEREILRNSFELLSALDEIVSLGYRENANLAQ</sequence>
<keyword evidence="2" id="KW-1185">Reference proteome</keyword>
<reference evidence="1" key="1">
    <citation type="submission" date="2021-06" db="EMBL/GenBank/DDBJ databases">
        <authorList>
            <person name="Kallberg Y."/>
            <person name="Tangrot J."/>
            <person name="Rosling A."/>
        </authorList>
    </citation>
    <scope>NUCLEOTIDE SEQUENCE</scope>
    <source>
        <strain evidence="1">28 12/20/2015</strain>
    </source>
</reference>
<accession>A0ACA9QHG4</accession>
<evidence type="ECO:0000313" key="1">
    <source>
        <dbReference type="EMBL" id="CAG8751710.1"/>
    </source>
</evidence>
<proteinExistence type="predicted"/>
<protein>
    <submittedName>
        <fullName evidence="1">10200_t:CDS:1</fullName>
    </submittedName>
</protein>
<dbReference type="EMBL" id="CAJVPW010043205">
    <property type="protein sequence ID" value="CAG8751710.1"/>
    <property type="molecule type" value="Genomic_DNA"/>
</dbReference>
<gene>
    <name evidence="1" type="ORF">SPELUC_LOCUS14525</name>
</gene>
<name>A0ACA9QHG4_9GLOM</name>
<feature type="non-terminal residue" evidence="1">
    <location>
        <position position="63"/>
    </location>
</feature>
<organism evidence="1 2">
    <name type="scientific">Cetraspora pellucida</name>
    <dbReference type="NCBI Taxonomy" id="1433469"/>
    <lineage>
        <taxon>Eukaryota</taxon>
        <taxon>Fungi</taxon>
        <taxon>Fungi incertae sedis</taxon>
        <taxon>Mucoromycota</taxon>
        <taxon>Glomeromycotina</taxon>
        <taxon>Glomeromycetes</taxon>
        <taxon>Diversisporales</taxon>
        <taxon>Gigasporaceae</taxon>
        <taxon>Cetraspora</taxon>
    </lineage>
</organism>